<protein>
    <submittedName>
        <fullName evidence="2">Uncharacterized protein</fullName>
    </submittedName>
</protein>
<dbReference type="Proteomes" id="UP000254866">
    <property type="component" value="Unassembled WGS sequence"/>
</dbReference>
<dbReference type="EMBL" id="NPIC01000009">
    <property type="protein sequence ID" value="RDL32951.1"/>
    <property type="molecule type" value="Genomic_DNA"/>
</dbReference>
<comment type="caution">
    <text evidence="2">The sequence shown here is derived from an EMBL/GenBank/DDBJ whole genome shotgun (WGS) entry which is preliminary data.</text>
</comment>
<sequence>MVARDSIQHTAWTLRFKHGKHTILLCAEPLTPLSQIKTDLLEALREVYPNGLPRSDSPAPEKIPESIQDVALGALVDAYDPSRGWTELDNTPGGGNKESPKSLGLKDGGMVAFTFVNSDDVETPEFHVEFCNVEELYPEEE</sequence>
<accession>A0A370TE56</accession>
<gene>
    <name evidence="2" type="ORF">BP5553_08390</name>
</gene>
<feature type="region of interest" description="Disordered" evidence="1">
    <location>
        <begin position="83"/>
        <end position="103"/>
    </location>
</feature>
<dbReference type="STRING" id="2656787.A0A370TE56"/>
<dbReference type="RefSeq" id="XP_031866444.1">
    <property type="nucleotide sequence ID" value="XM_032017013.1"/>
</dbReference>
<dbReference type="OrthoDB" id="5376498at2759"/>
<keyword evidence="3" id="KW-1185">Reference proteome</keyword>
<proteinExistence type="predicted"/>
<dbReference type="GeneID" id="43601239"/>
<evidence type="ECO:0000256" key="1">
    <source>
        <dbReference type="SAM" id="MobiDB-lite"/>
    </source>
</evidence>
<reference evidence="2 3" key="1">
    <citation type="journal article" date="2018" name="IMA Fungus">
        <title>IMA Genome-F 9: Draft genome sequence of Annulohypoxylon stygium, Aspergillus mulundensis, Berkeleyomyces basicola (syn. Thielaviopsis basicola), Ceratocystis smalleyi, two Cercospora beticola strains, Coleophoma cylindrospora, Fusarium fracticaudum, Phialophora cf. hyalina, and Morchella septimelata.</title>
        <authorList>
            <person name="Wingfield B.D."/>
            <person name="Bills G.F."/>
            <person name="Dong Y."/>
            <person name="Huang W."/>
            <person name="Nel W.J."/>
            <person name="Swalarsk-Parry B.S."/>
            <person name="Vaghefi N."/>
            <person name="Wilken P.M."/>
            <person name="An Z."/>
            <person name="de Beer Z.W."/>
            <person name="De Vos L."/>
            <person name="Chen L."/>
            <person name="Duong T.A."/>
            <person name="Gao Y."/>
            <person name="Hammerbacher A."/>
            <person name="Kikkert J.R."/>
            <person name="Li Y."/>
            <person name="Li H."/>
            <person name="Li K."/>
            <person name="Li Q."/>
            <person name="Liu X."/>
            <person name="Ma X."/>
            <person name="Naidoo K."/>
            <person name="Pethybridge S.J."/>
            <person name="Sun J."/>
            <person name="Steenkamp E.T."/>
            <person name="van der Nest M.A."/>
            <person name="van Wyk S."/>
            <person name="Wingfield M.J."/>
            <person name="Xiong C."/>
            <person name="Yue Q."/>
            <person name="Zhang X."/>
        </authorList>
    </citation>
    <scope>NUCLEOTIDE SEQUENCE [LARGE SCALE GENOMIC DNA]</scope>
    <source>
        <strain evidence="2 3">BP 5553</strain>
    </source>
</reference>
<evidence type="ECO:0000313" key="2">
    <source>
        <dbReference type="EMBL" id="RDL32951.1"/>
    </source>
</evidence>
<dbReference type="AlphaFoldDB" id="A0A370TE56"/>
<evidence type="ECO:0000313" key="3">
    <source>
        <dbReference type="Proteomes" id="UP000254866"/>
    </source>
</evidence>
<name>A0A370TE56_9HELO</name>
<organism evidence="2 3">
    <name type="scientific">Venustampulla echinocandica</name>
    <dbReference type="NCBI Taxonomy" id="2656787"/>
    <lineage>
        <taxon>Eukaryota</taxon>
        <taxon>Fungi</taxon>
        <taxon>Dikarya</taxon>
        <taxon>Ascomycota</taxon>
        <taxon>Pezizomycotina</taxon>
        <taxon>Leotiomycetes</taxon>
        <taxon>Helotiales</taxon>
        <taxon>Pleuroascaceae</taxon>
        <taxon>Venustampulla</taxon>
    </lineage>
</organism>